<organism evidence="1 2">
    <name type="scientific">Ensete ventricosum</name>
    <name type="common">Abyssinian banana</name>
    <name type="synonym">Musa ensete</name>
    <dbReference type="NCBI Taxonomy" id="4639"/>
    <lineage>
        <taxon>Eukaryota</taxon>
        <taxon>Viridiplantae</taxon>
        <taxon>Streptophyta</taxon>
        <taxon>Embryophyta</taxon>
        <taxon>Tracheophyta</taxon>
        <taxon>Spermatophyta</taxon>
        <taxon>Magnoliopsida</taxon>
        <taxon>Liliopsida</taxon>
        <taxon>Zingiberales</taxon>
        <taxon>Musaceae</taxon>
        <taxon>Ensete</taxon>
    </lineage>
</organism>
<reference evidence="1 2" key="1">
    <citation type="submission" date="2022-12" db="EMBL/GenBank/DDBJ databases">
        <title>Chromosome-scale assembly of the Ensete ventricosum genome.</title>
        <authorList>
            <person name="Dussert Y."/>
            <person name="Stocks J."/>
            <person name="Wendawek A."/>
            <person name="Woldeyes F."/>
            <person name="Nichols R.A."/>
            <person name="Borrell J.S."/>
        </authorList>
    </citation>
    <scope>NUCLEOTIDE SEQUENCE [LARGE SCALE GENOMIC DNA]</scope>
    <source>
        <strain evidence="2">cv. Maze</strain>
        <tissue evidence="1">Seeds</tissue>
    </source>
</reference>
<name>A0AAV8P1W3_ENSVE</name>
<evidence type="ECO:0000313" key="1">
    <source>
        <dbReference type="EMBL" id="KAJ8459186.1"/>
    </source>
</evidence>
<dbReference type="Proteomes" id="UP001222027">
    <property type="component" value="Unassembled WGS sequence"/>
</dbReference>
<comment type="caution">
    <text evidence="1">The sequence shown here is derived from an EMBL/GenBank/DDBJ whole genome shotgun (WGS) entry which is preliminary data.</text>
</comment>
<accession>A0AAV8P1W3</accession>
<dbReference type="EMBL" id="JAQQAF010000009">
    <property type="protein sequence ID" value="KAJ8459186.1"/>
    <property type="molecule type" value="Genomic_DNA"/>
</dbReference>
<keyword evidence="2" id="KW-1185">Reference proteome</keyword>
<sequence length="67" mass="7144">MPGSNSLRQQRLASNRAVRCLPVPANPCSTPAVRSGTHLGLLSPPTLKSTLFLHSSGISTFHLHTLL</sequence>
<proteinExistence type="predicted"/>
<dbReference type="AlphaFoldDB" id="A0AAV8P1W3"/>
<gene>
    <name evidence="1" type="ORF">OPV22_032112</name>
</gene>
<evidence type="ECO:0000313" key="2">
    <source>
        <dbReference type="Proteomes" id="UP001222027"/>
    </source>
</evidence>
<protein>
    <submittedName>
        <fullName evidence="1">Uncharacterized protein</fullName>
    </submittedName>
</protein>